<accession>A0A0L0VAG2</accession>
<dbReference type="EMBL" id="AJIL01000084">
    <property type="protein sequence ID" value="KNE96277.1"/>
    <property type="molecule type" value="Genomic_DNA"/>
</dbReference>
<name>A0A0L0VAG2_9BASI</name>
<proteinExistence type="predicted"/>
<evidence type="ECO:0000313" key="1">
    <source>
        <dbReference type="EMBL" id="KNE96277.1"/>
    </source>
</evidence>
<reference evidence="2" key="1">
    <citation type="submission" date="2014-03" db="EMBL/GenBank/DDBJ databases">
        <title>The Genome Sequence of Puccinia striiformis f. sp. tritici PST-78.</title>
        <authorList>
            <consortium name="The Broad Institute Genome Sequencing Platform"/>
            <person name="Cuomo C."/>
            <person name="Hulbert S."/>
            <person name="Chen X."/>
            <person name="Walker B."/>
            <person name="Young S.K."/>
            <person name="Zeng Q."/>
            <person name="Gargeya S."/>
            <person name="Fitzgerald M."/>
            <person name="Haas B."/>
            <person name="Abouelleil A."/>
            <person name="Alvarado L."/>
            <person name="Arachchi H.M."/>
            <person name="Berlin A.M."/>
            <person name="Chapman S.B."/>
            <person name="Goldberg J."/>
            <person name="Griggs A."/>
            <person name="Gujja S."/>
            <person name="Hansen M."/>
            <person name="Howarth C."/>
            <person name="Imamovic A."/>
            <person name="Larimer J."/>
            <person name="McCowan C."/>
            <person name="Montmayeur A."/>
            <person name="Murphy C."/>
            <person name="Neiman D."/>
            <person name="Pearson M."/>
            <person name="Priest M."/>
            <person name="Roberts A."/>
            <person name="Saif S."/>
            <person name="Shea T."/>
            <person name="Sisk P."/>
            <person name="Sykes S."/>
            <person name="Wortman J."/>
            <person name="Nusbaum C."/>
            <person name="Birren B."/>
        </authorList>
    </citation>
    <scope>NUCLEOTIDE SEQUENCE [LARGE SCALE GENOMIC DNA]</scope>
    <source>
        <strain evidence="2">race PST-78</strain>
    </source>
</reference>
<organism evidence="1 2">
    <name type="scientific">Puccinia striiformis f. sp. tritici PST-78</name>
    <dbReference type="NCBI Taxonomy" id="1165861"/>
    <lineage>
        <taxon>Eukaryota</taxon>
        <taxon>Fungi</taxon>
        <taxon>Dikarya</taxon>
        <taxon>Basidiomycota</taxon>
        <taxon>Pucciniomycotina</taxon>
        <taxon>Pucciniomycetes</taxon>
        <taxon>Pucciniales</taxon>
        <taxon>Pucciniaceae</taxon>
        <taxon>Puccinia</taxon>
    </lineage>
</organism>
<gene>
    <name evidence="1" type="ORF">PSTG_10397</name>
</gene>
<sequence length="374" mass="41583">MASQQNTANHPTWRAPHTSKGTKLATICGHIEKLCLTPKSFITVFLQHSAINMAFCRRFWGTETGWKSTRGLLDAMQGVICLHVEGKKLWHEWVLEQFPRKNPAEASILRGGYISSTAITQDFFTEDVWLVQNQGLTDSMLFLYHLVRDKIHTYDSDDEDGGTEAYSNTDNDEFAMQDASLADESNGEEVQDPELKKQLLALSEQDVNKFEGYGLVKNTNPAHSKQICADTITCTVCAMVAFAGNQRQNASQLRNALMFMAAGVTEHAGTPGGICANQTLCNGPHLAPHTEKPITKKDFEFVLSHLEKIYDDTLLFMVLVTLGKDKECLGDELLELPSAKINQIVKEVYEAFCSAGALQSERAAKFPVWGNMIQ</sequence>
<dbReference type="OrthoDB" id="10642618at2759"/>
<dbReference type="Proteomes" id="UP000054564">
    <property type="component" value="Unassembled WGS sequence"/>
</dbReference>
<dbReference type="STRING" id="1165861.A0A0L0VAG2"/>
<comment type="caution">
    <text evidence="1">The sequence shown here is derived from an EMBL/GenBank/DDBJ whole genome shotgun (WGS) entry which is preliminary data.</text>
</comment>
<protein>
    <submittedName>
        <fullName evidence="1">Uncharacterized protein</fullName>
    </submittedName>
</protein>
<dbReference type="AlphaFoldDB" id="A0A0L0VAG2"/>
<keyword evidence="2" id="KW-1185">Reference proteome</keyword>
<evidence type="ECO:0000313" key="2">
    <source>
        <dbReference type="Proteomes" id="UP000054564"/>
    </source>
</evidence>